<evidence type="ECO:0000313" key="2">
    <source>
        <dbReference type="EMBL" id="QHT25693.1"/>
    </source>
</evidence>
<dbReference type="AlphaFoldDB" id="A0A6C0EBC3"/>
<evidence type="ECO:0008006" key="3">
    <source>
        <dbReference type="Google" id="ProtNLM"/>
    </source>
</evidence>
<sequence length="271" mass="32811">MSYFVNKYIKMKHVREIFIELMKAINISMIFNQYVAHNIILFIIGLTGFIIGNNNHDLIRLWFCTVMTFLLVLRIIEYFKRDFHHYLIEFCYYVNWLTILFVSLNLDIRYIYPLIHGPLVIYAIVSKDAIVPMSLTKTTSYAIHAFASIMTRRLYWYSHLVNNSYDSYLFWFTCSFGIYLCWYIPYCYYVMKNNTQHACMIKWYNGKDNNWEPAFIDRLFYLLRHMFGITIGIIIGTFMMYHEYINISLIVLQLLTGMYYGNKYYKYKHKE</sequence>
<dbReference type="Pfam" id="PF10998">
    <property type="entry name" value="DUF2838"/>
    <property type="match status" value="1"/>
</dbReference>
<feature type="transmembrane region" description="Helical" evidence="1">
    <location>
        <begin position="219"/>
        <end position="238"/>
    </location>
</feature>
<dbReference type="InterPro" id="IPR021261">
    <property type="entry name" value="GPCAT"/>
</dbReference>
<feature type="transmembrane region" description="Helical" evidence="1">
    <location>
        <begin position="244"/>
        <end position="261"/>
    </location>
</feature>
<accession>A0A6C0EBC3</accession>
<feature type="transmembrane region" description="Helical" evidence="1">
    <location>
        <begin position="31"/>
        <end position="52"/>
    </location>
</feature>
<proteinExistence type="predicted"/>
<reference evidence="2" key="1">
    <citation type="journal article" date="2020" name="Nature">
        <title>Giant virus diversity and host interactions through global metagenomics.</title>
        <authorList>
            <person name="Schulz F."/>
            <person name="Roux S."/>
            <person name="Paez-Espino D."/>
            <person name="Jungbluth S."/>
            <person name="Walsh D.A."/>
            <person name="Denef V.J."/>
            <person name="McMahon K.D."/>
            <person name="Konstantinidis K.T."/>
            <person name="Eloe-Fadrosh E.A."/>
            <person name="Kyrpides N.C."/>
            <person name="Woyke T."/>
        </authorList>
    </citation>
    <scope>NUCLEOTIDE SEQUENCE</scope>
    <source>
        <strain evidence="2">GVMAG-M-3300023179-27</strain>
    </source>
</reference>
<dbReference type="EMBL" id="MN739774">
    <property type="protein sequence ID" value="QHT25693.1"/>
    <property type="molecule type" value="Genomic_DNA"/>
</dbReference>
<keyword evidence="1" id="KW-0812">Transmembrane</keyword>
<feature type="transmembrane region" description="Helical" evidence="1">
    <location>
        <begin position="58"/>
        <end position="76"/>
    </location>
</feature>
<feature type="transmembrane region" description="Helical" evidence="1">
    <location>
        <begin position="83"/>
        <end position="104"/>
    </location>
</feature>
<organism evidence="2">
    <name type="scientific">viral metagenome</name>
    <dbReference type="NCBI Taxonomy" id="1070528"/>
    <lineage>
        <taxon>unclassified sequences</taxon>
        <taxon>metagenomes</taxon>
        <taxon>organismal metagenomes</taxon>
    </lineage>
</organism>
<keyword evidence="1" id="KW-1133">Transmembrane helix</keyword>
<protein>
    <recommendedName>
        <fullName evidence="3">Glycerophosphocholine acyltransferase 1</fullName>
    </recommendedName>
</protein>
<keyword evidence="1" id="KW-0472">Membrane</keyword>
<name>A0A6C0EBC3_9ZZZZ</name>
<evidence type="ECO:0000256" key="1">
    <source>
        <dbReference type="SAM" id="Phobius"/>
    </source>
</evidence>
<feature type="transmembrane region" description="Helical" evidence="1">
    <location>
        <begin position="168"/>
        <end position="191"/>
    </location>
</feature>